<dbReference type="EMBL" id="JAQQWI010000018">
    <property type="protein sequence ID" value="KAK8001640.1"/>
    <property type="molecule type" value="Genomic_DNA"/>
</dbReference>
<dbReference type="SUPFAM" id="SSF52540">
    <property type="entry name" value="P-loop containing nucleoside triphosphate hydrolases"/>
    <property type="match status" value="1"/>
</dbReference>
<dbReference type="Pfam" id="PF00004">
    <property type="entry name" value="AAA"/>
    <property type="match status" value="1"/>
</dbReference>
<dbReference type="Gene3D" id="3.40.50.300">
    <property type="entry name" value="P-loop containing nucleotide triphosphate hydrolases"/>
    <property type="match status" value="1"/>
</dbReference>
<feature type="domain" description="AAA+ ATPase" evidence="2">
    <location>
        <begin position="491"/>
        <end position="617"/>
    </location>
</feature>
<proteinExistence type="predicted"/>
<dbReference type="SMART" id="SM00382">
    <property type="entry name" value="AAA"/>
    <property type="match status" value="1"/>
</dbReference>
<dbReference type="PANTHER" id="PTHR46411">
    <property type="entry name" value="FAMILY ATPASE, PUTATIVE-RELATED"/>
    <property type="match status" value="1"/>
</dbReference>
<protein>
    <submittedName>
        <fullName evidence="3">ATPAse AAA+ type core protein</fullName>
    </submittedName>
</protein>
<dbReference type="CDD" id="cd19481">
    <property type="entry name" value="RecA-like_protease"/>
    <property type="match status" value="1"/>
</dbReference>
<gene>
    <name evidence="3" type="ORF">PG991_013862</name>
</gene>
<organism evidence="3 4">
    <name type="scientific">Apiospora marii</name>
    <dbReference type="NCBI Taxonomy" id="335849"/>
    <lineage>
        <taxon>Eukaryota</taxon>
        <taxon>Fungi</taxon>
        <taxon>Dikarya</taxon>
        <taxon>Ascomycota</taxon>
        <taxon>Pezizomycotina</taxon>
        <taxon>Sordariomycetes</taxon>
        <taxon>Xylariomycetidae</taxon>
        <taxon>Amphisphaeriales</taxon>
        <taxon>Apiosporaceae</taxon>
        <taxon>Apiospora</taxon>
    </lineage>
</organism>
<dbReference type="InterPro" id="IPR027417">
    <property type="entry name" value="P-loop_NTPase"/>
</dbReference>
<dbReference type="Pfam" id="PF23232">
    <property type="entry name" value="AAA_lid_13"/>
    <property type="match status" value="1"/>
</dbReference>
<dbReference type="Pfam" id="PF22942">
    <property type="entry name" value="DUF7025"/>
    <property type="match status" value="1"/>
</dbReference>
<dbReference type="PANTHER" id="PTHR46411:SF3">
    <property type="entry name" value="AAA+ ATPASE DOMAIN-CONTAINING PROTEIN"/>
    <property type="match status" value="1"/>
</dbReference>
<evidence type="ECO:0000256" key="1">
    <source>
        <dbReference type="SAM" id="MobiDB-lite"/>
    </source>
</evidence>
<evidence type="ECO:0000313" key="4">
    <source>
        <dbReference type="Proteomes" id="UP001396898"/>
    </source>
</evidence>
<comment type="caution">
    <text evidence="3">The sequence shown here is derived from an EMBL/GenBank/DDBJ whole genome shotgun (WGS) entry which is preliminary data.</text>
</comment>
<sequence length="729" mass="83370">MLCQMGIDQHKAGTQTDGKSHHSDDNDSTSESSIEGSDANGDDETGELTGIGRRVKKKDGKYHVIDEAKWDPYPSSGPEGFDIIIDRPKGKDIFTTTSPLLLKAFDAALKKAGYPYITKSDDSIAFKEPFVPLYFSYDKVVAAATAELERSPDAFDPKSLARMQSWYEKHVLASHAKLRETLKTGWVTFEDLWALFQPGELVYCTDNFKQPRLYVIAATAERNNIPDELDLPPLPMLGSLRKRRFIVDLWFVDWDTSFQVFKRYKETRKIQSFNGSRRVTDLEFYPVQFFNDGDQRSIDDLLTKLRQRGQLWKKLASEDPASMYHSGPAIEFRNDASALELGTDKVENRNMNARVVIDHSGWTQFRGNGVLRRLTTMMEFYTSANEEREAPVSVAGLEDVQGVPDSAPKSEPFTDFQAQLCPSDLYCCLTRTTVWYSVTIASLTPVQWQKDAIDGLVIAHDTKQTLCDLVEEHKRGSFAGSLSDFIANKGQALVLVLHGPPGVGKTLTAEAIAEYTERPLFSVNIGELSKEKEVVVRLERIFELAVRWDAVLLIDEADVVLEKRSYENLKRNAIVSVFLRMLEYYRGILFLTTNRLGSMDVAFQSRVSLAVRFNALTADLRRQIWLNFLARLDPVEVQAREELLARLDDIQQWDLNGRQIRNILRMAQSVALAREKRRGAMRFAHVEQIVNETLRFQDYFEEDYRESRWKLEEIEKGRKFQQKRSLARR</sequence>
<name>A0ABR1R768_9PEZI</name>
<keyword evidence="4" id="KW-1185">Reference proteome</keyword>
<reference evidence="3 4" key="1">
    <citation type="submission" date="2023-01" db="EMBL/GenBank/DDBJ databases">
        <title>Analysis of 21 Apiospora genomes using comparative genomics revels a genus with tremendous synthesis potential of carbohydrate active enzymes and secondary metabolites.</title>
        <authorList>
            <person name="Sorensen T."/>
        </authorList>
    </citation>
    <scope>NUCLEOTIDE SEQUENCE [LARGE SCALE GENOMIC DNA]</scope>
    <source>
        <strain evidence="3 4">CBS 20057</strain>
    </source>
</reference>
<dbReference type="InterPro" id="IPR003593">
    <property type="entry name" value="AAA+_ATPase"/>
</dbReference>
<dbReference type="InterPro" id="IPR056599">
    <property type="entry name" value="AAA_lid_fung"/>
</dbReference>
<dbReference type="Proteomes" id="UP001396898">
    <property type="component" value="Unassembled WGS sequence"/>
</dbReference>
<feature type="region of interest" description="Disordered" evidence="1">
    <location>
        <begin position="1"/>
        <end position="52"/>
    </location>
</feature>
<dbReference type="InterPro" id="IPR003959">
    <property type="entry name" value="ATPase_AAA_core"/>
</dbReference>
<evidence type="ECO:0000313" key="3">
    <source>
        <dbReference type="EMBL" id="KAK8001640.1"/>
    </source>
</evidence>
<dbReference type="InterPro" id="IPR054289">
    <property type="entry name" value="DUF7025"/>
</dbReference>
<accession>A0ABR1R768</accession>
<evidence type="ECO:0000259" key="2">
    <source>
        <dbReference type="SMART" id="SM00382"/>
    </source>
</evidence>